<accession>A0AAD1XKW9</accession>
<gene>
    <name evidence="1" type="ORF">ECRASSUSDP1_LOCUS15867</name>
</gene>
<reference evidence="1" key="1">
    <citation type="submission" date="2023-07" db="EMBL/GenBank/DDBJ databases">
        <authorList>
            <consortium name="AG Swart"/>
            <person name="Singh M."/>
            <person name="Singh A."/>
            <person name="Seah K."/>
            <person name="Emmerich C."/>
        </authorList>
    </citation>
    <scope>NUCLEOTIDE SEQUENCE</scope>
    <source>
        <strain evidence="1">DP1</strain>
    </source>
</reference>
<evidence type="ECO:0000313" key="2">
    <source>
        <dbReference type="Proteomes" id="UP001295684"/>
    </source>
</evidence>
<dbReference type="EMBL" id="CAMPGE010015923">
    <property type="protein sequence ID" value="CAI2374514.1"/>
    <property type="molecule type" value="Genomic_DNA"/>
</dbReference>
<dbReference type="AlphaFoldDB" id="A0AAD1XKW9"/>
<evidence type="ECO:0000313" key="1">
    <source>
        <dbReference type="EMBL" id="CAI2374514.1"/>
    </source>
</evidence>
<name>A0AAD1XKW9_EUPCR</name>
<dbReference type="Proteomes" id="UP001295684">
    <property type="component" value="Unassembled WGS sequence"/>
</dbReference>
<comment type="caution">
    <text evidence="1">The sequence shown here is derived from an EMBL/GenBank/DDBJ whole genome shotgun (WGS) entry which is preliminary data.</text>
</comment>
<keyword evidence="2" id="KW-1185">Reference proteome</keyword>
<proteinExistence type="predicted"/>
<protein>
    <submittedName>
        <fullName evidence="1">Uncharacterized protein</fullName>
    </submittedName>
</protein>
<sequence length="285" mass="33310">MDNQKLSGKKRKLLRLIKKDLNSIELERKCSFKKLLMNATSLKRKSEFCRNKMKNCKIKSISFKIRISHKLSLALSRSLSTLYMNTTIMYTIVCAQRCYQTQIVFAISQSHKPVITSLTGVLIASASSNKCFSNILDNMLDRVSKCYYKCHEVLGVKTGDDLNPEKKRTKKYFSKQAEQVCPDKQKIKEIYSSVPFTEESIKAYSQNCKKYNNHVKRIKKIGQNLIKERNKLLNLYGEMKEIMLKCKFTKWPDFPPQALQHSEEESCLCKIRRWRTYCINITLIQ</sequence>
<organism evidence="1 2">
    <name type="scientific">Euplotes crassus</name>
    <dbReference type="NCBI Taxonomy" id="5936"/>
    <lineage>
        <taxon>Eukaryota</taxon>
        <taxon>Sar</taxon>
        <taxon>Alveolata</taxon>
        <taxon>Ciliophora</taxon>
        <taxon>Intramacronucleata</taxon>
        <taxon>Spirotrichea</taxon>
        <taxon>Hypotrichia</taxon>
        <taxon>Euplotida</taxon>
        <taxon>Euplotidae</taxon>
        <taxon>Moneuplotes</taxon>
    </lineage>
</organism>